<dbReference type="EMBL" id="CP070969">
    <property type="protein sequence ID" value="QSF44165.1"/>
    <property type="molecule type" value="Genomic_DNA"/>
</dbReference>
<evidence type="ECO:0000259" key="1">
    <source>
        <dbReference type="Pfam" id="PF00899"/>
    </source>
</evidence>
<dbReference type="SUPFAM" id="SSF69572">
    <property type="entry name" value="Activating enzymes of the ubiquitin-like proteins"/>
    <property type="match status" value="1"/>
</dbReference>
<dbReference type="InterPro" id="IPR000594">
    <property type="entry name" value="ThiF_NAD_FAD-bd"/>
</dbReference>
<dbReference type="Proteomes" id="UP000663452">
    <property type="component" value="Chromosome"/>
</dbReference>
<dbReference type="InterPro" id="IPR045886">
    <property type="entry name" value="ThiF/MoeB/HesA"/>
</dbReference>
<keyword evidence="3" id="KW-1185">Reference proteome</keyword>
<gene>
    <name evidence="2" type="ORF">JRJ22_23560</name>
</gene>
<evidence type="ECO:0000313" key="3">
    <source>
        <dbReference type="Proteomes" id="UP000663452"/>
    </source>
</evidence>
<sequence>MEQLAGGMELERYARQLKLLGESGQQALKEATVMVAGIGGLGGTAALYLAAAGVGKLILAHEGIILPPDLNRQILMDSDSLGMERISTATAQLKRLNPHVEIEGYNAKIEYDLAKPWVERADIVIDARYDFPERYALNRLCVDTATPMVEAAMYGFEISLTTMIPGLTPCLECLYPDVQPQWEPFGFPVLGATSGIAGCLAALEAVKWITGVGTTYAGVMHRFSSLDFACYSVRITRNPNCACCGEGGKREKSQAM</sequence>
<dbReference type="RefSeq" id="WP_206101760.1">
    <property type="nucleotide sequence ID" value="NZ_CP070969.1"/>
</dbReference>
<dbReference type="Gene3D" id="3.40.50.720">
    <property type="entry name" value="NAD(P)-binding Rossmann-like Domain"/>
    <property type="match status" value="1"/>
</dbReference>
<evidence type="ECO:0000313" key="2">
    <source>
        <dbReference type="EMBL" id="QSF44165.1"/>
    </source>
</evidence>
<protein>
    <submittedName>
        <fullName evidence="2">HesA/MoeB/ThiF family protein</fullName>
    </submittedName>
</protein>
<reference evidence="2 3" key="1">
    <citation type="submission" date="2021-02" db="EMBL/GenBank/DDBJ databases">
        <title>Paenibacillus tianjinensis sp. nov.</title>
        <authorList>
            <person name="Liu H."/>
        </authorList>
    </citation>
    <scope>NUCLEOTIDE SEQUENCE [LARGE SCALE GENOMIC DNA]</scope>
    <source>
        <strain evidence="2 3">TB2019</strain>
    </source>
</reference>
<dbReference type="Pfam" id="PF00899">
    <property type="entry name" value="ThiF"/>
    <property type="match status" value="1"/>
</dbReference>
<dbReference type="PANTHER" id="PTHR10953">
    <property type="entry name" value="UBIQUITIN-ACTIVATING ENZYME E1"/>
    <property type="match status" value="1"/>
</dbReference>
<accession>A0ABX7L7I7</accession>
<feature type="domain" description="THIF-type NAD/FAD binding fold" evidence="1">
    <location>
        <begin position="13"/>
        <end position="242"/>
    </location>
</feature>
<dbReference type="InterPro" id="IPR035985">
    <property type="entry name" value="Ubiquitin-activating_enz"/>
</dbReference>
<dbReference type="PANTHER" id="PTHR10953:SF102">
    <property type="entry name" value="ADENYLYLTRANSFERASE AND SULFURTRANSFERASE MOCS3"/>
    <property type="match status" value="1"/>
</dbReference>
<name>A0ABX7L7I7_9BACL</name>
<dbReference type="CDD" id="cd00757">
    <property type="entry name" value="ThiF_MoeB_HesA_family"/>
    <property type="match status" value="1"/>
</dbReference>
<organism evidence="2 3">
    <name type="scientific">Paenibacillus tianjinensis</name>
    <dbReference type="NCBI Taxonomy" id="2810347"/>
    <lineage>
        <taxon>Bacteria</taxon>
        <taxon>Bacillati</taxon>
        <taxon>Bacillota</taxon>
        <taxon>Bacilli</taxon>
        <taxon>Bacillales</taxon>
        <taxon>Paenibacillaceae</taxon>
        <taxon>Paenibacillus</taxon>
    </lineage>
</organism>
<proteinExistence type="predicted"/>